<evidence type="ECO:0000313" key="1">
    <source>
        <dbReference type="EMBL" id="CAG8572098.1"/>
    </source>
</evidence>
<dbReference type="Proteomes" id="UP000789702">
    <property type="component" value="Unassembled WGS sequence"/>
</dbReference>
<evidence type="ECO:0000313" key="2">
    <source>
        <dbReference type="Proteomes" id="UP000789702"/>
    </source>
</evidence>
<organism evidence="1 2">
    <name type="scientific">Dentiscutata heterogama</name>
    <dbReference type="NCBI Taxonomy" id="1316150"/>
    <lineage>
        <taxon>Eukaryota</taxon>
        <taxon>Fungi</taxon>
        <taxon>Fungi incertae sedis</taxon>
        <taxon>Mucoromycota</taxon>
        <taxon>Glomeromycotina</taxon>
        <taxon>Glomeromycetes</taxon>
        <taxon>Diversisporales</taxon>
        <taxon>Gigasporaceae</taxon>
        <taxon>Dentiscutata</taxon>
    </lineage>
</organism>
<keyword evidence="2" id="KW-1185">Reference proteome</keyword>
<name>A0ACA9M8G3_9GLOM</name>
<gene>
    <name evidence="1" type="ORF">DHETER_LOCUS6106</name>
</gene>
<protein>
    <submittedName>
        <fullName evidence="1">14510_t:CDS:1</fullName>
    </submittedName>
</protein>
<sequence>ASSVPLSLTQSNLLSNCNLKEKSLWSHIKWAANNKKDIFWRLLHNAIPIGPRLAYVAPTESQDCPWCPSPMQTIERFSVNCRISQKLWELSYKIFSPTQQVALPATIDEIVTASNAICIQPRSVMVWLHIT</sequence>
<comment type="caution">
    <text evidence="1">The sequence shown here is derived from an EMBL/GenBank/DDBJ whole genome shotgun (WGS) entry which is preliminary data.</text>
</comment>
<reference evidence="1" key="1">
    <citation type="submission" date="2021-06" db="EMBL/GenBank/DDBJ databases">
        <authorList>
            <person name="Kallberg Y."/>
            <person name="Tangrot J."/>
            <person name="Rosling A."/>
        </authorList>
    </citation>
    <scope>NUCLEOTIDE SEQUENCE</scope>
    <source>
        <strain evidence="1">IL203A</strain>
    </source>
</reference>
<dbReference type="EMBL" id="CAJVPU010007391">
    <property type="protein sequence ID" value="CAG8572098.1"/>
    <property type="molecule type" value="Genomic_DNA"/>
</dbReference>
<proteinExistence type="predicted"/>
<feature type="non-terminal residue" evidence="1">
    <location>
        <position position="1"/>
    </location>
</feature>
<accession>A0ACA9M8G3</accession>